<dbReference type="PANTHER" id="PTHR47992">
    <property type="entry name" value="PROTEIN PHOSPHATASE"/>
    <property type="match status" value="1"/>
</dbReference>
<dbReference type="SMART" id="SM00332">
    <property type="entry name" value="PP2Cc"/>
    <property type="match status" value="1"/>
</dbReference>
<name>A0ABD3MJV9_9STRA</name>
<dbReference type="CDD" id="cd00143">
    <property type="entry name" value="PP2Cc"/>
    <property type="match status" value="1"/>
</dbReference>
<dbReference type="Gene3D" id="3.60.40.10">
    <property type="entry name" value="PPM-type phosphatase domain"/>
    <property type="match status" value="1"/>
</dbReference>
<dbReference type="InterPro" id="IPR015655">
    <property type="entry name" value="PP2C"/>
</dbReference>
<organism evidence="2 3">
    <name type="scientific">Discostella pseudostelligera</name>
    <dbReference type="NCBI Taxonomy" id="259834"/>
    <lineage>
        <taxon>Eukaryota</taxon>
        <taxon>Sar</taxon>
        <taxon>Stramenopiles</taxon>
        <taxon>Ochrophyta</taxon>
        <taxon>Bacillariophyta</taxon>
        <taxon>Coscinodiscophyceae</taxon>
        <taxon>Thalassiosirophycidae</taxon>
        <taxon>Stephanodiscales</taxon>
        <taxon>Stephanodiscaceae</taxon>
        <taxon>Discostella</taxon>
    </lineage>
</organism>
<dbReference type="Pfam" id="PF00481">
    <property type="entry name" value="PP2C"/>
    <property type="match status" value="1"/>
</dbReference>
<evidence type="ECO:0000313" key="3">
    <source>
        <dbReference type="Proteomes" id="UP001530293"/>
    </source>
</evidence>
<accession>A0ABD3MJV9</accession>
<dbReference type="Proteomes" id="UP001530293">
    <property type="component" value="Unassembled WGS sequence"/>
</dbReference>
<dbReference type="PROSITE" id="PS51746">
    <property type="entry name" value="PPM_2"/>
    <property type="match status" value="1"/>
</dbReference>
<keyword evidence="3" id="KW-1185">Reference proteome</keyword>
<evidence type="ECO:0000313" key="2">
    <source>
        <dbReference type="EMBL" id="KAL3763106.1"/>
    </source>
</evidence>
<sequence length="478" mass="53861">MTCPFRMHSKSSDELERHPLLLPFSDLQTNTTPLTGTHSLGKDYLLQSNSAIAHDSDTHDIVAGTIHFPQVDLSSLLKEEAIESEYYRELPIQYSNQEHQIMTQPSYLSDGSDFDPVIGIGIKQHSKIKAVDYAVLTRRGYKMGEVPNQDRSFLANFFIDTHRVTGGHPHVALMMGIFDGHGPRGHEVSHYLAIEFPKIFARNMRRKQNTIPLPKYDSLRNSTPHEHHFTNSIKSALNETFIEADANEPLKGTGGSTANVLFYPGVNSTVYIANVGDSTTLIVSYCKTKRESTIVYQNRKHKPHMPDERQRIENAGGIVRIPQSLLRGYGSINGSIQETSRVIIPDKDGNPFRSLALAMSRSIGDFEGKRIGLTAEPEIDVWDVNDWKRQLDTDQILDTVFFAITASDGLFDVLSPEKVAKYLGQALFDDRQSHESPLEACERLIREASRLWKKESIGMQYRDDISIVLSRINFVETS</sequence>
<protein>
    <recommendedName>
        <fullName evidence="1">PPM-type phosphatase domain-containing protein</fullName>
    </recommendedName>
</protein>
<dbReference type="InterPro" id="IPR036457">
    <property type="entry name" value="PPM-type-like_dom_sf"/>
</dbReference>
<dbReference type="SUPFAM" id="SSF81606">
    <property type="entry name" value="PP2C-like"/>
    <property type="match status" value="1"/>
</dbReference>
<evidence type="ECO:0000259" key="1">
    <source>
        <dbReference type="PROSITE" id="PS51746"/>
    </source>
</evidence>
<reference evidence="2 3" key="1">
    <citation type="submission" date="2024-10" db="EMBL/GenBank/DDBJ databases">
        <title>Updated reference genomes for cyclostephanoid diatoms.</title>
        <authorList>
            <person name="Roberts W.R."/>
            <person name="Alverson A.J."/>
        </authorList>
    </citation>
    <scope>NUCLEOTIDE SEQUENCE [LARGE SCALE GENOMIC DNA]</scope>
    <source>
        <strain evidence="2 3">AJA232-27</strain>
    </source>
</reference>
<dbReference type="EMBL" id="JALLBG020000128">
    <property type="protein sequence ID" value="KAL3763106.1"/>
    <property type="molecule type" value="Genomic_DNA"/>
</dbReference>
<dbReference type="InterPro" id="IPR001932">
    <property type="entry name" value="PPM-type_phosphatase-like_dom"/>
</dbReference>
<gene>
    <name evidence="2" type="ORF">ACHAWU_004992</name>
</gene>
<feature type="domain" description="PPM-type phosphatase" evidence="1">
    <location>
        <begin position="132"/>
        <end position="472"/>
    </location>
</feature>
<dbReference type="AlphaFoldDB" id="A0ABD3MJV9"/>
<proteinExistence type="predicted"/>
<comment type="caution">
    <text evidence="2">The sequence shown here is derived from an EMBL/GenBank/DDBJ whole genome shotgun (WGS) entry which is preliminary data.</text>
</comment>